<keyword evidence="1" id="KW-1133">Transmembrane helix</keyword>
<feature type="transmembrane region" description="Helical" evidence="1">
    <location>
        <begin position="15"/>
        <end position="32"/>
    </location>
</feature>
<name>A0AAJ0U662_9GAMM</name>
<dbReference type="Proteomes" id="UP001296776">
    <property type="component" value="Unassembled WGS sequence"/>
</dbReference>
<evidence type="ECO:0000256" key="1">
    <source>
        <dbReference type="SAM" id="Phobius"/>
    </source>
</evidence>
<dbReference type="EMBL" id="NRSJ01000031">
    <property type="protein sequence ID" value="MBK1705991.1"/>
    <property type="molecule type" value="Genomic_DNA"/>
</dbReference>
<feature type="transmembrane region" description="Helical" evidence="1">
    <location>
        <begin position="148"/>
        <end position="166"/>
    </location>
</feature>
<keyword evidence="1" id="KW-0812">Transmembrane</keyword>
<keyword evidence="3" id="KW-1185">Reference proteome</keyword>
<feature type="transmembrane region" description="Helical" evidence="1">
    <location>
        <begin position="186"/>
        <end position="208"/>
    </location>
</feature>
<evidence type="ECO:0000313" key="2">
    <source>
        <dbReference type="EMBL" id="MBK1705991.1"/>
    </source>
</evidence>
<reference evidence="2" key="2">
    <citation type="journal article" date="2020" name="Microorganisms">
        <title>Osmotic Adaptation and Compatible Solute Biosynthesis of Phototrophic Bacteria as Revealed from Genome Analyses.</title>
        <authorList>
            <person name="Imhoff J.F."/>
            <person name="Rahn T."/>
            <person name="Kunzel S."/>
            <person name="Keller A."/>
            <person name="Neulinger S.C."/>
        </authorList>
    </citation>
    <scope>NUCLEOTIDE SEQUENCE</scope>
    <source>
        <strain evidence="2">DSM 11080</strain>
    </source>
</reference>
<evidence type="ECO:0008006" key="4">
    <source>
        <dbReference type="Google" id="ProtNLM"/>
    </source>
</evidence>
<dbReference type="SUPFAM" id="SSF103501">
    <property type="entry name" value="Respiratory nitrate reductase 1 gamma chain"/>
    <property type="match status" value="1"/>
</dbReference>
<dbReference type="InterPro" id="IPR036197">
    <property type="entry name" value="NarG-like_sf"/>
</dbReference>
<gene>
    <name evidence="2" type="ORF">CKO40_15850</name>
</gene>
<feature type="transmembrane region" description="Helical" evidence="1">
    <location>
        <begin position="76"/>
        <end position="95"/>
    </location>
</feature>
<comment type="caution">
    <text evidence="2">The sequence shown here is derived from an EMBL/GenBank/DDBJ whole genome shotgun (WGS) entry which is preliminary data.</text>
</comment>
<dbReference type="AlphaFoldDB" id="A0AAJ0U662"/>
<organism evidence="2 3">
    <name type="scientific">Halochromatium glycolicum</name>
    <dbReference type="NCBI Taxonomy" id="85075"/>
    <lineage>
        <taxon>Bacteria</taxon>
        <taxon>Pseudomonadati</taxon>
        <taxon>Pseudomonadota</taxon>
        <taxon>Gammaproteobacteria</taxon>
        <taxon>Chromatiales</taxon>
        <taxon>Chromatiaceae</taxon>
        <taxon>Halochromatium</taxon>
    </lineage>
</organism>
<protein>
    <recommendedName>
        <fullName evidence="4">Nitrate reductase gamma subunit</fullName>
    </recommendedName>
</protein>
<reference evidence="2" key="1">
    <citation type="submission" date="2017-08" db="EMBL/GenBank/DDBJ databases">
        <authorList>
            <person name="Imhoff J.F."/>
            <person name="Rahn T."/>
            <person name="Kuenzel S."/>
            <person name="Neulinger S.C."/>
        </authorList>
    </citation>
    <scope>NUCLEOTIDE SEQUENCE</scope>
    <source>
        <strain evidence="2">DSM 11080</strain>
    </source>
</reference>
<feature type="transmembrane region" description="Helical" evidence="1">
    <location>
        <begin position="115"/>
        <end position="136"/>
    </location>
</feature>
<keyword evidence="1" id="KW-0472">Membrane</keyword>
<proteinExistence type="predicted"/>
<dbReference type="Gene3D" id="1.20.950.20">
    <property type="entry name" value="Transmembrane di-heme cytochromes, Chain C"/>
    <property type="match status" value="1"/>
</dbReference>
<sequence length="220" mass="24336">MMTPMDFLLLTKGPLFSVAIAIFALGILIRLAEILTLGRAKNYAAARGNEVIPGLKTVYRRFNPDPGTFKRSPFDVIVGTLWHVGFVVALLLFIPHVELIKSTLGIGWPGLPNPVVDAVTAITLLGLIAALIHRLTQPVKRFLSTKEDYLIWAVTFLPVLTGYLAYHRLINPYPLALGLHILSAEVFLIVLPFTKLTHIFTAFVARYYNGAIFGRKGIQS</sequence>
<evidence type="ECO:0000313" key="3">
    <source>
        <dbReference type="Proteomes" id="UP001296776"/>
    </source>
</evidence>
<accession>A0AAJ0U662</accession>